<organism evidence="1">
    <name type="scientific">uncultured Caudovirales phage</name>
    <dbReference type="NCBI Taxonomy" id="2100421"/>
    <lineage>
        <taxon>Viruses</taxon>
        <taxon>Duplodnaviria</taxon>
        <taxon>Heunggongvirae</taxon>
        <taxon>Uroviricota</taxon>
        <taxon>Caudoviricetes</taxon>
        <taxon>Peduoviridae</taxon>
        <taxon>Maltschvirus</taxon>
        <taxon>Maltschvirus maltsch</taxon>
    </lineage>
</organism>
<sequence length="264" mass="30926">MIEKYNKICSKIDLYFKFAESLNNTSVTSDSFIQKLKLLISSIFNSSTDFENDLCKSGLSRDSFLLKKSRIIDNILSDNNYITIKSNDKKDSLICCIIWDKIPGYNDVCDKFNILINDLCKQYGWFMVKNNNIGFYYEWYFLLIIGSELETIPDKLYHVTQLKNKINILNKGLLVSQPLYEDYTYPQPRIYLTGSIDAARYVGKNFSSQRLNNELYDKNHIIFEVDTSKLQENIKFYHDSDNIDNKDLYWTDSNIPPYALNIVK</sequence>
<protein>
    <submittedName>
        <fullName evidence="1">Uncharacterized protein</fullName>
    </submittedName>
</protein>
<proteinExistence type="predicted"/>
<dbReference type="EMBL" id="LR797252">
    <property type="protein sequence ID" value="CAB4196490.1"/>
    <property type="molecule type" value="Genomic_DNA"/>
</dbReference>
<accession>A0A6J5RG10</accession>
<evidence type="ECO:0000313" key="1">
    <source>
        <dbReference type="EMBL" id="CAB4196490.1"/>
    </source>
</evidence>
<reference evidence="1" key="1">
    <citation type="submission" date="2020-05" db="EMBL/GenBank/DDBJ databases">
        <authorList>
            <person name="Chiriac C."/>
            <person name="Salcher M."/>
            <person name="Ghai R."/>
            <person name="Kavagutti S V."/>
        </authorList>
    </citation>
    <scope>NUCLEOTIDE SEQUENCE</scope>
</reference>
<gene>
    <name evidence="1" type="ORF">UFOVP1290_10</name>
</gene>
<name>A0A6J5RG10_9CAUD</name>